<dbReference type="SMART" id="SM00342">
    <property type="entry name" value="HTH_ARAC"/>
    <property type="match status" value="1"/>
</dbReference>
<protein>
    <submittedName>
        <fullName evidence="5">AraC family transcriptional regulator</fullName>
    </submittedName>
</protein>
<evidence type="ECO:0000313" key="5">
    <source>
        <dbReference type="EMBL" id="CQR54574.1"/>
    </source>
</evidence>
<dbReference type="Pfam" id="PF07883">
    <property type="entry name" value="Cupin_2"/>
    <property type="match status" value="1"/>
</dbReference>
<evidence type="ECO:0000259" key="4">
    <source>
        <dbReference type="PROSITE" id="PS01124"/>
    </source>
</evidence>
<keyword evidence="3" id="KW-0804">Transcription</keyword>
<dbReference type="SUPFAM" id="SSF46689">
    <property type="entry name" value="Homeodomain-like"/>
    <property type="match status" value="2"/>
</dbReference>
<feature type="domain" description="HTH araC/xylS-type" evidence="4">
    <location>
        <begin position="202"/>
        <end position="300"/>
    </location>
</feature>
<keyword evidence="1" id="KW-0805">Transcription regulation</keyword>
<sequence length="316" mass="36292">MPELNGSLFQQALLDGEYGPHFFAYYYKQWNPYTMAFHQHNSTEIMYLISGSCVVEVRQEPDEEERFRLKRGELIMLDANVPHRLIVEEGTSCRMLNVEFGFTAASGAVPSIARLAEAEADLAGLLREPFRSLVLPDPEEVFHVLKSLVLELDQHGVEGEGQGKGRGSIMTGLLFSELLLRLSRLRREQLQASQQPAQLYVRRAVEFLHQNYDRSIQVKEVAAEVSLHPGYLHRIFRAHTGRTLTGYLNMLRIEKARMLLGQSEIPVAEIADYVGISSRQYFHLLFKKYTRCTPVEYRNSLERFSWSDAQPDIQDR</sequence>
<evidence type="ECO:0000256" key="1">
    <source>
        <dbReference type="ARBA" id="ARBA00023015"/>
    </source>
</evidence>
<gene>
    <name evidence="5" type="ORF">PRIO_2165</name>
</gene>
<dbReference type="Pfam" id="PF12833">
    <property type="entry name" value="HTH_18"/>
    <property type="match status" value="1"/>
</dbReference>
<dbReference type="SUPFAM" id="SSF51182">
    <property type="entry name" value="RmlC-like cupins"/>
    <property type="match status" value="1"/>
</dbReference>
<dbReference type="InterPro" id="IPR018062">
    <property type="entry name" value="HTH_AraC-typ_CS"/>
</dbReference>
<dbReference type="InterPro" id="IPR018060">
    <property type="entry name" value="HTH_AraC"/>
</dbReference>
<dbReference type="Gene3D" id="2.60.120.10">
    <property type="entry name" value="Jelly Rolls"/>
    <property type="match status" value="1"/>
</dbReference>
<dbReference type="GO" id="GO:0043565">
    <property type="term" value="F:sequence-specific DNA binding"/>
    <property type="evidence" value="ECO:0007669"/>
    <property type="project" value="InterPro"/>
</dbReference>
<dbReference type="STRING" id="483937.AMQ84_07765"/>
<dbReference type="PANTHER" id="PTHR43280">
    <property type="entry name" value="ARAC-FAMILY TRANSCRIPTIONAL REGULATOR"/>
    <property type="match status" value="1"/>
</dbReference>
<keyword evidence="2" id="KW-0238">DNA-binding</keyword>
<dbReference type="PROSITE" id="PS01124">
    <property type="entry name" value="HTH_ARAC_FAMILY_2"/>
    <property type="match status" value="1"/>
</dbReference>
<dbReference type="KEGG" id="pri:PRIO_2165"/>
<reference evidence="6" key="1">
    <citation type="submission" date="2015-03" db="EMBL/GenBank/DDBJ databases">
        <authorList>
            <person name="Wibberg D."/>
        </authorList>
    </citation>
    <scope>NUCLEOTIDE SEQUENCE [LARGE SCALE GENOMIC DNA]</scope>
</reference>
<dbReference type="InterPro" id="IPR009057">
    <property type="entry name" value="Homeodomain-like_sf"/>
</dbReference>
<evidence type="ECO:0000313" key="6">
    <source>
        <dbReference type="Proteomes" id="UP000033163"/>
    </source>
</evidence>
<dbReference type="Proteomes" id="UP000033163">
    <property type="component" value="Chromosome I"/>
</dbReference>
<dbReference type="GO" id="GO:0003700">
    <property type="term" value="F:DNA-binding transcription factor activity"/>
    <property type="evidence" value="ECO:0007669"/>
    <property type="project" value="InterPro"/>
</dbReference>
<dbReference type="InterPro" id="IPR014710">
    <property type="entry name" value="RmlC-like_jellyroll"/>
</dbReference>
<dbReference type="PROSITE" id="PS00041">
    <property type="entry name" value="HTH_ARAC_FAMILY_1"/>
    <property type="match status" value="1"/>
</dbReference>
<organism evidence="5 6">
    <name type="scientific">Paenibacillus riograndensis SBR5</name>
    <dbReference type="NCBI Taxonomy" id="1073571"/>
    <lineage>
        <taxon>Bacteria</taxon>
        <taxon>Bacillati</taxon>
        <taxon>Bacillota</taxon>
        <taxon>Bacilli</taxon>
        <taxon>Bacillales</taxon>
        <taxon>Paenibacillaceae</taxon>
        <taxon>Paenibacillus</taxon>
        <taxon>Paenibacillus sonchi group</taxon>
    </lineage>
</organism>
<accession>A0A0E4CVU6</accession>
<evidence type="ECO:0000256" key="2">
    <source>
        <dbReference type="ARBA" id="ARBA00023125"/>
    </source>
</evidence>
<evidence type="ECO:0000256" key="3">
    <source>
        <dbReference type="ARBA" id="ARBA00023163"/>
    </source>
</evidence>
<dbReference type="AlphaFoldDB" id="A0A0E4CVU6"/>
<name>A0A0E4CVU6_9BACL</name>
<dbReference type="InterPro" id="IPR011051">
    <property type="entry name" value="RmlC_Cupin_sf"/>
</dbReference>
<dbReference type="HOGENOM" id="CLU_000445_88_3_9"/>
<dbReference type="PATRIC" id="fig|1073571.4.peg.2289"/>
<dbReference type="InterPro" id="IPR013096">
    <property type="entry name" value="Cupin_2"/>
</dbReference>
<dbReference type="EMBL" id="LN831776">
    <property type="protein sequence ID" value="CQR54574.1"/>
    <property type="molecule type" value="Genomic_DNA"/>
</dbReference>
<proteinExistence type="predicted"/>
<dbReference type="PANTHER" id="PTHR43280:SF28">
    <property type="entry name" value="HTH-TYPE TRANSCRIPTIONAL ACTIVATOR RHAS"/>
    <property type="match status" value="1"/>
</dbReference>
<dbReference type="Gene3D" id="1.10.10.60">
    <property type="entry name" value="Homeodomain-like"/>
    <property type="match status" value="2"/>
</dbReference>